<organism evidence="2 3">
    <name type="scientific">Massilia soli</name>
    <dbReference type="NCBI Taxonomy" id="2792854"/>
    <lineage>
        <taxon>Bacteria</taxon>
        <taxon>Pseudomonadati</taxon>
        <taxon>Pseudomonadota</taxon>
        <taxon>Betaproteobacteria</taxon>
        <taxon>Burkholderiales</taxon>
        <taxon>Oxalobacteraceae</taxon>
        <taxon>Telluria group</taxon>
        <taxon>Massilia</taxon>
    </lineage>
</organism>
<keyword evidence="1" id="KW-0732">Signal</keyword>
<feature type="chain" id="PRO_5046268798" description="PEP-CTERM sorting domain-containing protein" evidence="1">
    <location>
        <begin position="26"/>
        <end position="208"/>
    </location>
</feature>
<proteinExistence type="predicted"/>
<evidence type="ECO:0000256" key="1">
    <source>
        <dbReference type="SAM" id="SignalP"/>
    </source>
</evidence>
<protein>
    <recommendedName>
        <fullName evidence="4">PEP-CTERM sorting domain-containing protein</fullName>
    </recommendedName>
</protein>
<accession>A0ABS7STD4</accession>
<name>A0ABS7STD4_9BURK</name>
<evidence type="ECO:0008006" key="4">
    <source>
        <dbReference type="Google" id="ProtNLM"/>
    </source>
</evidence>
<reference evidence="2 3" key="1">
    <citation type="submission" date="2021-08" db="EMBL/GenBank/DDBJ databases">
        <title>Massilia sp. R798.</title>
        <authorList>
            <person name="Baek J.H."/>
            <person name="Jung H.S."/>
            <person name="Kim K.R."/>
            <person name="Jeon C.O."/>
        </authorList>
    </citation>
    <scope>NUCLEOTIDE SEQUENCE [LARGE SCALE GENOMIC DNA]</scope>
    <source>
        <strain evidence="2 3">R798</strain>
    </source>
</reference>
<dbReference type="EMBL" id="JAFBIL020000007">
    <property type="protein sequence ID" value="MBZ2209205.1"/>
    <property type="molecule type" value="Genomic_DNA"/>
</dbReference>
<sequence>MKLLAKRLISGLLAASALACAPASAEIISFDGLRTPGPMPAVYRNVAWEQGWYYLTSAFPPFNAHTRPTRVFSDAAEKSFTFLDGDKIFKGAWFAGYYYVSFNLYNDGMLVHSSPMLEMFGDGPVQFLASGYKGFVDTVTVVGVAGGYVMDDVTFRGEVPEPGVPELFIAGMLAAAVLNVGFRKTAKAGEAVIPAQAGIHTGLDSQGL</sequence>
<dbReference type="PROSITE" id="PS51257">
    <property type="entry name" value="PROKAR_LIPOPROTEIN"/>
    <property type="match status" value="1"/>
</dbReference>
<keyword evidence="3" id="KW-1185">Reference proteome</keyword>
<gene>
    <name evidence="2" type="ORF">I4X03_018200</name>
</gene>
<evidence type="ECO:0000313" key="3">
    <source>
        <dbReference type="Proteomes" id="UP000809349"/>
    </source>
</evidence>
<feature type="signal peptide" evidence="1">
    <location>
        <begin position="1"/>
        <end position="25"/>
    </location>
</feature>
<dbReference type="Proteomes" id="UP000809349">
    <property type="component" value="Unassembled WGS sequence"/>
</dbReference>
<evidence type="ECO:0000313" key="2">
    <source>
        <dbReference type="EMBL" id="MBZ2209205.1"/>
    </source>
</evidence>
<dbReference type="RefSeq" id="WP_223469675.1">
    <property type="nucleotide sequence ID" value="NZ_JAFBIL020000007.1"/>
</dbReference>
<comment type="caution">
    <text evidence="2">The sequence shown here is derived from an EMBL/GenBank/DDBJ whole genome shotgun (WGS) entry which is preliminary data.</text>
</comment>